<feature type="domain" description="Peptidase S11 D-alanyl-D-alanine carboxypeptidase A N-terminal" evidence="10">
    <location>
        <begin position="6"/>
        <end position="231"/>
    </location>
</feature>
<keyword evidence="4" id="KW-0133">Cell shape</keyword>
<evidence type="ECO:0000256" key="7">
    <source>
        <dbReference type="PIRSR" id="PIRSR618044-1"/>
    </source>
</evidence>
<dbReference type="GO" id="GO:0071555">
    <property type="term" value="P:cell wall organization"/>
    <property type="evidence" value="ECO:0007669"/>
    <property type="project" value="UniProtKB-KW"/>
</dbReference>
<protein>
    <recommendedName>
        <fullName evidence="10">Peptidase S11 D-alanyl-D-alanine carboxypeptidase A N-terminal domain-containing protein</fullName>
    </recommendedName>
</protein>
<comment type="similarity">
    <text evidence="1 9">Belongs to the peptidase S11 family.</text>
</comment>
<evidence type="ECO:0000256" key="3">
    <source>
        <dbReference type="ARBA" id="ARBA00022801"/>
    </source>
</evidence>
<dbReference type="OrthoDB" id="9791132at2"/>
<dbReference type="InterPro" id="IPR012338">
    <property type="entry name" value="Beta-lactam/transpept-like"/>
</dbReference>
<evidence type="ECO:0000313" key="11">
    <source>
        <dbReference type="EMBL" id="OEH92777.1"/>
    </source>
</evidence>
<feature type="active site" description="Proton acceptor" evidence="7">
    <location>
        <position position="39"/>
    </location>
</feature>
<evidence type="ECO:0000256" key="9">
    <source>
        <dbReference type="RuleBase" id="RU004016"/>
    </source>
</evidence>
<dbReference type="GO" id="GO:0006508">
    <property type="term" value="P:proteolysis"/>
    <property type="evidence" value="ECO:0007669"/>
    <property type="project" value="InterPro"/>
</dbReference>
<dbReference type="GO" id="GO:0008360">
    <property type="term" value="P:regulation of cell shape"/>
    <property type="evidence" value="ECO:0007669"/>
    <property type="project" value="UniProtKB-KW"/>
</dbReference>
<evidence type="ECO:0000256" key="6">
    <source>
        <dbReference type="ARBA" id="ARBA00023316"/>
    </source>
</evidence>
<dbReference type="PRINTS" id="PR00725">
    <property type="entry name" value="DADACBPTASE1"/>
</dbReference>
<evidence type="ECO:0000256" key="8">
    <source>
        <dbReference type="PIRSR" id="PIRSR618044-2"/>
    </source>
</evidence>
<evidence type="ECO:0000256" key="2">
    <source>
        <dbReference type="ARBA" id="ARBA00022729"/>
    </source>
</evidence>
<evidence type="ECO:0000256" key="5">
    <source>
        <dbReference type="ARBA" id="ARBA00022984"/>
    </source>
</evidence>
<evidence type="ECO:0000313" key="12">
    <source>
        <dbReference type="Proteomes" id="UP000095209"/>
    </source>
</evidence>
<dbReference type="Gene3D" id="3.40.710.10">
    <property type="entry name" value="DD-peptidase/beta-lactamase superfamily"/>
    <property type="match status" value="1"/>
</dbReference>
<dbReference type="PANTHER" id="PTHR21581">
    <property type="entry name" value="D-ALANYL-D-ALANINE CARBOXYPEPTIDASE"/>
    <property type="match status" value="1"/>
</dbReference>
<dbReference type="SUPFAM" id="SSF56601">
    <property type="entry name" value="beta-lactamase/transpeptidase-like"/>
    <property type="match status" value="1"/>
</dbReference>
<keyword evidence="5" id="KW-0573">Peptidoglycan synthesis</keyword>
<name>A0A1E5LFB9_9BACI</name>
<comment type="caution">
    <text evidence="11">The sequence shown here is derived from an EMBL/GenBank/DDBJ whole genome shotgun (WGS) entry which is preliminary data.</text>
</comment>
<evidence type="ECO:0000259" key="10">
    <source>
        <dbReference type="Pfam" id="PF00768"/>
    </source>
</evidence>
<dbReference type="GO" id="GO:0009252">
    <property type="term" value="P:peptidoglycan biosynthetic process"/>
    <property type="evidence" value="ECO:0007669"/>
    <property type="project" value="UniProtKB-KW"/>
</dbReference>
<accession>A0A1E5LFB9</accession>
<keyword evidence="2" id="KW-0732">Signal</keyword>
<reference evidence="11 12" key="1">
    <citation type="submission" date="2016-08" db="EMBL/GenBank/DDBJ databases">
        <title>Genome of Bacillus solimangrovi GH2-4.</title>
        <authorList>
            <person name="Lim S."/>
            <person name="Kim B.-C."/>
        </authorList>
    </citation>
    <scope>NUCLEOTIDE SEQUENCE [LARGE SCALE GENOMIC DNA]</scope>
    <source>
        <strain evidence="11 12">GH2-4</strain>
    </source>
</reference>
<feature type="active site" description="Acyl-ester intermediate" evidence="7">
    <location>
        <position position="36"/>
    </location>
</feature>
<dbReference type="Proteomes" id="UP000095209">
    <property type="component" value="Unassembled WGS sequence"/>
</dbReference>
<gene>
    <name evidence="11" type="ORF">BFG57_01920</name>
</gene>
<feature type="binding site" evidence="8">
    <location>
        <position position="201"/>
    </location>
    <ligand>
        <name>substrate</name>
    </ligand>
</feature>
<evidence type="ECO:0000256" key="4">
    <source>
        <dbReference type="ARBA" id="ARBA00022960"/>
    </source>
</evidence>
<dbReference type="RefSeq" id="WP_069717219.1">
    <property type="nucleotide sequence ID" value="NZ_MJEH01000022.1"/>
</dbReference>
<keyword evidence="6" id="KW-0961">Cell wall biogenesis/degradation</keyword>
<evidence type="ECO:0000256" key="1">
    <source>
        <dbReference type="ARBA" id="ARBA00007164"/>
    </source>
</evidence>
<dbReference type="InterPro" id="IPR018044">
    <property type="entry name" value="Peptidase_S11"/>
</dbReference>
<dbReference type="PANTHER" id="PTHR21581:SF6">
    <property type="entry name" value="TRAFFICKING PROTEIN PARTICLE COMPLEX SUBUNIT 12"/>
    <property type="match status" value="1"/>
</dbReference>
<dbReference type="InterPro" id="IPR001967">
    <property type="entry name" value="Peptidase_S11_N"/>
</dbReference>
<feature type="active site" evidence="7">
    <location>
        <position position="96"/>
    </location>
</feature>
<dbReference type="EMBL" id="MJEH01000022">
    <property type="protein sequence ID" value="OEH92777.1"/>
    <property type="molecule type" value="Genomic_DNA"/>
</dbReference>
<keyword evidence="12" id="KW-1185">Reference proteome</keyword>
<dbReference type="GO" id="GO:0009002">
    <property type="term" value="F:serine-type D-Ala-D-Ala carboxypeptidase activity"/>
    <property type="evidence" value="ECO:0007669"/>
    <property type="project" value="InterPro"/>
</dbReference>
<dbReference type="STRING" id="1305675.BFG57_01920"/>
<organism evidence="11 12">
    <name type="scientific">Bacillus solimangrovi</name>
    <dbReference type="NCBI Taxonomy" id="1305675"/>
    <lineage>
        <taxon>Bacteria</taxon>
        <taxon>Bacillati</taxon>
        <taxon>Bacillota</taxon>
        <taxon>Bacilli</taxon>
        <taxon>Bacillales</taxon>
        <taxon>Bacillaceae</taxon>
        <taxon>Bacillus</taxon>
    </lineage>
</organism>
<dbReference type="AlphaFoldDB" id="A0A1E5LFB9"/>
<dbReference type="Pfam" id="PF00768">
    <property type="entry name" value="Peptidase_S11"/>
    <property type="match status" value="1"/>
</dbReference>
<keyword evidence="3" id="KW-0378">Hydrolase</keyword>
<sequence length="258" mass="28898">MNKDYNMLAKAAILINVDENEILFEKNADERRPMASLTKMMTALLIYEDIQRGVLHLNEIVEVTDHTASIRGSRIKLNHGDKITIHDLLKGLLIASGNDAAVALATHTAPQYELFIERMNDRAKQLGLKNTHYQNSHGLDANAHYSSARDVCTLAEELVKMTPVLNLTRRQLINIKINNHWETISNTNKLLGNYKGVDGLKTGRTLQAGFCIAATAQLQKHRLLAVVMGEPSISSLMNDVTTLFDFGFSKEFKERNNV</sequence>
<proteinExistence type="inferred from homology"/>